<accession>A0AAW8U696</accession>
<feature type="domain" description="Regulatory protein YycH" evidence="2">
    <location>
        <begin position="12"/>
        <end position="415"/>
    </location>
</feature>
<dbReference type="EMBL" id="JARQBZ010000010">
    <property type="protein sequence ID" value="MDT2833764.1"/>
    <property type="molecule type" value="Genomic_DNA"/>
</dbReference>
<dbReference type="Proteomes" id="UP001268577">
    <property type="component" value="Unassembled WGS sequence"/>
</dbReference>
<name>A0AAW8U696_9ENTE</name>
<comment type="caution">
    <text evidence="3">The sequence shown here is derived from an EMBL/GenBank/DDBJ whole genome shotgun (WGS) entry which is preliminary data.</text>
</comment>
<evidence type="ECO:0000256" key="1">
    <source>
        <dbReference type="SAM" id="Phobius"/>
    </source>
</evidence>
<dbReference type="RefSeq" id="WP_311985196.1">
    <property type="nucleotide sequence ID" value="NZ_JARQBZ010000010.1"/>
</dbReference>
<dbReference type="Gene3D" id="3.10.450.310">
    <property type="match status" value="1"/>
</dbReference>
<reference evidence="3" key="1">
    <citation type="submission" date="2023-03" db="EMBL/GenBank/DDBJ databases">
        <authorList>
            <person name="Shen W."/>
            <person name="Cai J."/>
        </authorList>
    </citation>
    <scope>NUCLEOTIDE SEQUENCE</scope>
    <source>
        <strain evidence="3">P96-3</strain>
    </source>
</reference>
<keyword evidence="1" id="KW-0472">Membrane</keyword>
<keyword evidence="1" id="KW-1133">Transmembrane helix</keyword>
<dbReference type="CDD" id="cd15787">
    <property type="entry name" value="YycH_N"/>
    <property type="match status" value="1"/>
</dbReference>
<protein>
    <submittedName>
        <fullName evidence="3">Two-component system activity regulator YycH</fullName>
    </submittedName>
</protein>
<evidence type="ECO:0000313" key="3">
    <source>
        <dbReference type="EMBL" id="MDT2833764.1"/>
    </source>
</evidence>
<dbReference type="AlphaFoldDB" id="A0AAW8U696"/>
<sequence>MNQVTDKIVKVSLISMILLSLFLSWKIWTKPANRSLAEKDKDNTSELVQTKKMTDVYVPTKLFYHKDKENLLYSNKETTIVNVHDKLRQFEFQSNKELDEKGTREAMYTTNSFNLFFPKEMPISVYADIYSLKLNLPGNLEDFNFNRIIYSFETEKLTFANDSFKKSISFEVKGDSKRIQELVSNEKKNNYYDVALEPENVSGIYYMKDDVKLKTYSYIVATQSFTTFSKAFFNQSNDLYSNESSNVNLSNGEGESLTIQSDTGEVNYFGKLKTADKKQKNALYFDTFQYVENIGNAMGTLRYFDAKDGDVTYRNYIEGFPVFGKNMKGRLEVVVQNKNVFVRTNQEMIQMPIPSDETITLVSTEKLMSELINIGVELTHVEDVQIGYEWQTNSETKQAVDLVPTWYINYDGIWFSHADLVSKVEKGGL</sequence>
<evidence type="ECO:0000313" key="4">
    <source>
        <dbReference type="Proteomes" id="UP001268577"/>
    </source>
</evidence>
<keyword evidence="1" id="KW-0812">Transmembrane</keyword>
<organism evidence="3 4">
    <name type="scientific">Vagococcus carniphilus</name>
    <dbReference type="NCBI Taxonomy" id="218144"/>
    <lineage>
        <taxon>Bacteria</taxon>
        <taxon>Bacillati</taxon>
        <taxon>Bacillota</taxon>
        <taxon>Bacilli</taxon>
        <taxon>Lactobacillales</taxon>
        <taxon>Enterococcaceae</taxon>
        <taxon>Vagococcus</taxon>
    </lineage>
</organism>
<dbReference type="InterPro" id="IPR009996">
    <property type="entry name" value="YycH"/>
</dbReference>
<dbReference type="Pfam" id="PF07435">
    <property type="entry name" value="YycH"/>
    <property type="match status" value="1"/>
</dbReference>
<proteinExistence type="predicted"/>
<evidence type="ECO:0000259" key="2">
    <source>
        <dbReference type="Pfam" id="PF07435"/>
    </source>
</evidence>
<gene>
    <name evidence="3" type="primary">yycH</name>
    <name evidence="3" type="ORF">P7H70_06825</name>
</gene>
<feature type="transmembrane region" description="Helical" evidence="1">
    <location>
        <begin position="7"/>
        <end position="28"/>
    </location>
</feature>